<protein>
    <submittedName>
        <fullName evidence="2">Nuclear transport factor 2 family protein</fullName>
    </submittedName>
</protein>
<organism evidence="2 3">
    <name type="scientific">Paracraurococcus lichenis</name>
    <dbReference type="NCBI Taxonomy" id="3064888"/>
    <lineage>
        <taxon>Bacteria</taxon>
        <taxon>Pseudomonadati</taxon>
        <taxon>Pseudomonadota</taxon>
        <taxon>Alphaproteobacteria</taxon>
        <taxon>Acetobacterales</taxon>
        <taxon>Roseomonadaceae</taxon>
        <taxon>Paracraurococcus</taxon>
    </lineage>
</organism>
<keyword evidence="3" id="KW-1185">Reference proteome</keyword>
<dbReference type="SUPFAM" id="SSF54427">
    <property type="entry name" value="NTF2-like"/>
    <property type="match status" value="1"/>
</dbReference>
<comment type="caution">
    <text evidence="2">The sequence shown here is derived from an EMBL/GenBank/DDBJ whole genome shotgun (WGS) entry which is preliminary data.</text>
</comment>
<evidence type="ECO:0000313" key="2">
    <source>
        <dbReference type="EMBL" id="MDO9714060.1"/>
    </source>
</evidence>
<reference evidence="2 3" key="1">
    <citation type="submission" date="2023-08" db="EMBL/GenBank/DDBJ databases">
        <title>The draft genome sequence of Paracraurococcus sp. LOR1-02.</title>
        <authorList>
            <person name="Kingkaew E."/>
            <person name="Tanasupawat S."/>
        </authorList>
    </citation>
    <scope>NUCLEOTIDE SEQUENCE [LARGE SCALE GENOMIC DNA]</scope>
    <source>
        <strain evidence="2 3">LOR1-02</strain>
    </source>
</reference>
<accession>A0ABT9EDV1</accession>
<dbReference type="EMBL" id="JAUTWS010000158">
    <property type="protein sequence ID" value="MDO9714060.1"/>
    <property type="molecule type" value="Genomic_DNA"/>
</dbReference>
<proteinExistence type="predicted"/>
<dbReference type="Proteomes" id="UP001243009">
    <property type="component" value="Unassembled WGS sequence"/>
</dbReference>
<dbReference type="Gene3D" id="3.10.450.50">
    <property type="match status" value="1"/>
</dbReference>
<evidence type="ECO:0000259" key="1">
    <source>
        <dbReference type="Pfam" id="PF14534"/>
    </source>
</evidence>
<evidence type="ECO:0000313" key="3">
    <source>
        <dbReference type="Proteomes" id="UP001243009"/>
    </source>
</evidence>
<name>A0ABT9EDV1_9PROT</name>
<sequence length="164" mass="17987">MSVILGLQLAEGKDMAHRDATAADVAAIVERCRLANAAFMRGDMKAYLALISHADDYTLMAPFGGAPSRGFDMSGERLEAMARFFRAGKTELEVVQSYTSGDMVVLVAIERQRAEVGGLPEQDWSLRVTLVFHRQGAEWKLAHRHADPLVNEISLEQAAEIARG</sequence>
<dbReference type="RefSeq" id="WP_305108902.1">
    <property type="nucleotide sequence ID" value="NZ_JAUTWS010000158.1"/>
</dbReference>
<gene>
    <name evidence="2" type="ORF">Q7A36_37510</name>
</gene>
<dbReference type="InterPro" id="IPR032710">
    <property type="entry name" value="NTF2-like_dom_sf"/>
</dbReference>
<feature type="domain" description="DUF4440" evidence="1">
    <location>
        <begin position="36"/>
        <end position="141"/>
    </location>
</feature>
<dbReference type="InterPro" id="IPR027843">
    <property type="entry name" value="DUF4440"/>
</dbReference>
<dbReference type="Pfam" id="PF14534">
    <property type="entry name" value="DUF4440"/>
    <property type="match status" value="1"/>
</dbReference>